<reference evidence="8 9" key="1">
    <citation type="submission" date="2021-12" db="EMBL/GenBank/DDBJ databases">
        <title>Genome sequence of Acetobacter sicerae DmPark20a_162.</title>
        <authorList>
            <person name="Chaston J.M."/>
        </authorList>
    </citation>
    <scope>NUCLEOTIDE SEQUENCE [LARGE SCALE GENOMIC DNA]</scope>
    <source>
        <strain evidence="8 9">DmPark20a_162</strain>
    </source>
</reference>
<feature type="site" description="Important for catalytic activity" evidence="7">
    <location>
        <position position="219"/>
    </location>
</feature>
<dbReference type="PANTHER" id="PTHR30518">
    <property type="entry name" value="ENDOLYTIC MUREIN TRANSGLYCOSYLASE"/>
    <property type="match status" value="1"/>
</dbReference>
<dbReference type="Gene3D" id="3.30.160.60">
    <property type="entry name" value="Classic Zinc Finger"/>
    <property type="match status" value="1"/>
</dbReference>
<dbReference type="RefSeq" id="WP_232877683.1">
    <property type="nucleotide sequence ID" value="NZ_JAJSOJ010000026.1"/>
</dbReference>
<comment type="function">
    <text evidence="7">Functions as a peptidoglycan terminase that cleaves nascent peptidoglycan strands endolytically to terminate their elongation.</text>
</comment>
<dbReference type="CDD" id="cd08010">
    <property type="entry name" value="MltG_like"/>
    <property type="match status" value="1"/>
</dbReference>
<name>A0ABS8VXG2_9PROT</name>
<evidence type="ECO:0000256" key="6">
    <source>
        <dbReference type="ARBA" id="ARBA00023316"/>
    </source>
</evidence>
<proteinExistence type="inferred from homology"/>
<accession>A0ABS8VXG2</accession>
<dbReference type="PANTHER" id="PTHR30518:SF2">
    <property type="entry name" value="ENDOLYTIC MUREIN TRANSGLYCOSYLASE"/>
    <property type="match status" value="1"/>
</dbReference>
<gene>
    <name evidence="7 8" type="primary">mltG</name>
    <name evidence="8" type="ORF">LWC05_09135</name>
</gene>
<keyword evidence="5 7" id="KW-0456">Lyase</keyword>
<organism evidence="8 9">
    <name type="scientific">Acetobacter sicerae</name>
    <dbReference type="NCBI Taxonomy" id="85325"/>
    <lineage>
        <taxon>Bacteria</taxon>
        <taxon>Pseudomonadati</taxon>
        <taxon>Pseudomonadota</taxon>
        <taxon>Alphaproteobacteria</taxon>
        <taxon>Acetobacterales</taxon>
        <taxon>Acetobacteraceae</taxon>
        <taxon>Acetobacter</taxon>
    </lineage>
</organism>
<evidence type="ECO:0000313" key="8">
    <source>
        <dbReference type="EMBL" id="MCE0744043.1"/>
    </source>
</evidence>
<comment type="similarity">
    <text evidence="7">Belongs to the transglycosylase MltG family.</text>
</comment>
<keyword evidence="7" id="KW-0997">Cell inner membrane</keyword>
<comment type="caution">
    <text evidence="8">The sequence shown here is derived from an EMBL/GenBank/DDBJ whole genome shotgun (WGS) entry which is preliminary data.</text>
</comment>
<dbReference type="NCBIfam" id="TIGR00247">
    <property type="entry name" value="endolytic transglycosylase MltG"/>
    <property type="match status" value="1"/>
</dbReference>
<evidence type="ECO:0000256" key="2">
    <source>
        <dbReference type="ARBA" id="ARBA00022692"/>
    </source>
</evidence>
<dbReference type="InterPro" id="IPR003770">
    <property type="entry name" value="MLTG-like"/>
</dbReference>
<evidence type="ECO:0000256" key="3">
    <source>
        <dbReference type="ARBA" id="ARBA00022989"/>
    </source>
</evidence>
<evidence type="ECO:0000256" key="5">
    <source>
        <dbReference type="ARBA" id="ARBA00023239"/>
    </source>
</evidence>
<dbReference type="HAMAP" id="MF_02065">
    <property type="entry name" value="MltG"/>
    <property type="match status" value="1"/>
</dbReference>
<keyword evidence="2 7" id="KW-0812">Transmembrane</keyword>
<keyword evidence="6 7" id="KW-0961">Cell wall biogenesis/degradation</keyword>
<dbReference type="EMBL" id="JAJSOJ010000026">
    <property type="protein sequence ID" value="MCE0744043.1"/>
    <property type="molecule type" value="Genomic_DNA"/>
</dbReference>
<keyword evidence="3 7" id="KW-1133">Transmembrane helix</keyword>
<evidence type="ECO:0000313" key="9">
    <source>
        <dbReference type="Proteomes" id="UP001521074"/>
    </source>
</evidence>
<dbReference type="EC" id="4.2.2.29" evidence="7"/>
<keyword evidence="4 7" id="KW-0472">Membrane</keyword>
<sequence length="350" mass="37188">MAAQKKKRAAPAKKRRSWLRVGAGVLAAAVLTGGAVAGAGWWRYTAPGPLPAPTALDIPHGGYASTITALQQGHALSANGIDDYVFRAAIALTRHEGQLHAAELMFPAHASMRDVLSVLRHGKPVLHQLTIPEGLTASQITALVQAAPFLKGTVVGLGEGEALPETYSYLRDSDRAALVVRMKQAMQRQVEAVWKGRDPSIGLSDPEQLVTLASMVEKETGLPEERPRIARVFLNRLSKGMKLQSDPTTVYALNGGVGPLGRPLVRSDLAIQSPYNTYVNTGLPPGPICSPGLAALQAVAHPAPGDELYFVATGSGGSHFASSLDEHNRNVSAFRNRPQDRQPAEPAHSP</sequence>
<keyword evidence="1 7" id="KW-1003">Cell membrane</keyword>
<evidence type="ECO:0000256" key="4">
    <source>
        <dbReference type="ARBA" id="ARBA00023136"/>
    </source>
</evidence>
<evidence type="ECO:0000256" key="7">
    <source>
        <dbReference type="HAMAP-Rule" id="MF_02065"/>
    </source>
</evidence>
<keyword evidence="9" id="KW-1185">Reference proteome</keyword>
<protein>
    <recommendedName>
        <fullName evidence="7">Endolytic murein transglycosylase</fullName>
        <ecNumber evidence="7">4.2.2.29</ecNumber>
    </recommendedName>
    <alternativeName>
        <fullName evidence="7">Peptidoglycan lytic transglycosylase</fullName>
    </alternativeName>
    <alternativeName>
        <fullName evidence="7">Peptidoglycan polymerization terminase</fullName>
    </alternativeName>
</protein>
<dbReference type="Proteomes" id="UP001521074">
    <property type="component" value="Unassembled WGS sequence"/>
</dbReference>
<comment type="catalytic activity">
    <reaction evidence="7">
        <text>a peptidoglycan chain = a peptidoglycan chain with N-acetyl-1,6-anhydromuramyl-[peptide] at the reducing end + a peptidoglycan chain with N-acetylglucosamine at the non-reducing end.</text>
        <dbReference type="EC" id="4.2.2.29"/>
    </reaction>
</comment>
<evidence type="ECO:0000256" key="1">
    <source>
        <dbReference type="ARBA" id="ARBA00022475"/>
    </source>
</evidence>
<dbReference type="Pfam" id="PF02618">
    <property type="entry name" value="YceG"/>
    <property type="match status" value="1"/>
</dbReference>